<dbReference type="InterPro" id="IPR038976">
    <property type="entry name" value="Ssk"/>
</dbReference>
<dbReference type="Proteomes" id="UP000076407">
    <property type="component" value="Unassembled WGS sequence"/>
</dbReference>
<feature type="transmembrane region" description="Helical" evidence="1">
    <location>
        <begin position="129"/>
        <end position="150"/>
    </location>
</feature>
<keyword evidence="3" id="KW-1185">Reference proteome</keyword>
<reference evidence="2" key="1">
    <citation type="submission" date="2020-05" db="UniProtKB">
        <authorList>
            <consortium name="EnsemblMetazoa"/>
        </authorList>
    </citation>
    <scope>IDENTIFICATION</scope>
    <source>
        <strain evidence="2">SANGQUA</strain>
    </source>
</reference>
<sequence>SSSLSVRSAQRWNTGRLFVLLARCWSDWCKCTGMAENSVAPAPRIHHSVLPVGIHPTAPREYRPPLSIIKFLELSLAVTCTTLHYYSFNDGDLVTGFLATGTFCGFIVILFTVMAGYLMKAHLHRRLSIFYSLLGCVCFLTSGVFIIEAWEHAFRTRTRDLAITKGSIAVINGVIFLMDTIFTFRERK</sequence>
<proteinExistence type="predicted"/>
<feature type="transmembrane region" description="Helical" evidence="1">
    <location>
        <begin position="162"/>
        <end position="184"/>
    </location>
</feature>
<accession>A0A182XNI6</accession>
<dbReference type="PANTHER" id="PTHR36692:SF2">
    <property type="entry name" value="GEO12064P1"/>
    <property type="match status" value="1"/>
</dbReference>
<keyword evidence="1" id="KW-0472">Membrane</keyword>
<name>A0A182XNI6_ANOQN</name>
<protein>
    <recommendedName>
        <fullName evidence="4">MARVEL domain-containing protein</fullName>
    </recommendedName>
</protein>
<dbReference type="AlphaFoldDB" id="A0A182XNI6"/>
<evidence type="ECO:0000313" key="3">
    <source>
        <dbReference type="Proteomes" id="UP000076407"/>
    </source>
</evidence>
<keyword evidence="1" id="KW-1133">Transmembrane helix</keyword>
<evidence type="ECO:0008006" key="4">
    <source>
        <dbReference type="Google" id="ProtNLM"/>
    </source>
</evidence>
<keyword evidence="1" id="KW-0812">Transmembrane</keyword>
<organism evidence="2 3">
    <name type="scientific">Anopheles quadriannulatus</name>
    <name type="common">Mosquito</name>
    <dbReference type="NCBI Taxonomy" id="34691"/>
    <lineage>
        <taxon>Eukaryota</taxon>
        <taxon>Metazoa</taxon>
        <taxon>Ecdysozoa</taxon>
        <taxon>Arthropoda</taxon>
        <taxon>Hexapoda</taxon>
        <taxon>Insecta</taxon>
        <taxon>Pterygota</taxon>
        <taxon>Neoptera</taxon>
        <taxon>Endopterygota</taxon>
        <taxon>Diptera</taxon>
        <taxon>Nematocera</taxon>
        <taxon>Culicoidea</taxon>
        <taxon>Culicidae</taxon>
        <taxon>Anophelinae</taxon>
        <taxon>Anopheles</taxon>
    </lineage>
</organism>
<dbReference type="PANTHER" id="PTHR36692">
    <property type="entry name" value="PROTEIN SNAKESKIN"/>
    <property type="match status" value="1"/>
</dbReference>
<dbReference type="VEuPathDB" id="VectorBase:AQUA011436"/>
<dbReference type="GO" id="GO:0019991">
    <property type="term" value="P:septate junction assembly"/>
    <property type="evidence" value="ECO:0007669"/>
    <property type="project" value="InterPro"/>
</dbReference>
<dbReference type="GO" id="GO:0005886">
    <property type="term" value="C:plasma membrane"/>
    <property type="evidence" value="ECO:0007669"/>
    <property type="project" value="TreeGrafter"/>
</dbReference>
<evidence type="ECO:0000313" key="2">
    <source>
        <dbReference type="EnsemblMetazoa" id="AQUA011436-PA"/>
    </source>
</evidence>
<feature type="transmembrane region" description="Helical" evidence="1">
    <location>
        <begin position="93"/>
        <end position="117"/>
    </location>
</feature>
<evidence type="ECO:0000256" key="1">
    <source>
        <dbReference type="SAM" id="Phobius"/>
    </source>
</evidence>
<dbReference type="EnsemblMetazoa" id="AQUA011436-RA">
    <property type="protein sequence ID" value="AQUA011436-PA"/>
    <property type="gene ID" value="AQUA011436"/>
</dbReference>